<dbReference type="Proteomes" id="UP000006514">
    <property type="component" value="Unassembled WGS sequence"/>
</dbReference>
<feature type="compositionally biased region" description="Polar residues" evidence="1">
    <location>
        <begin position="210"/>
        <end position="219"/>
    </location>
</feature>
<feature type="compositionally biased region" description="Polar residues" evidence="1">
    <location>
        <begin position="13"/>
        <end position="24"/>
    </location>
</feature>
<accession>J0WWP4</accession>
<keyword evidence="3" id="KW-1185">Reference proteome</keyword>
<proteinExistence type="predicted"/>
<sequence length="265" mass="27978">MAPHQDTDGSADAPTTQSAGPMNNSSADRIIAWLVENAPEASSPRHLMDIIASELCPPSVRPPAEGLEEDVSDEEMVDQMLPVVGYIYSVDDRETTLRSERRAGIPRGYTPPIRLPSSVQYPQTPEPDFGGALPDEGRDQGLDFSPRSASPVDLDNGLNEASFNPLQVGATAIREGGTADPTSGSGSVSAGADQGSHARDAPLDSPAQARGSNSTQDTSGASLTFVIPFEGPIVPAQFEGKLRVARVEAPNETYRPVMVAQARVE</sequence>
<organism evidence="2 3">
    <name type="scientific">Auricularia subglabra (strain TFB-10046 / SS5)</name>
    <name type="common">White-rot fungus</name>
    <name type="synonym">Auricularia delicata (strain TFB10046)</name>
    <dbReference type="NCBI Taxonomy" id="717982"/>
    <lineage>
        <taxon>Eukaryota</taxon>
        <taxon>Fungi</taxon>
        <taxon>Dikarya</taxon>
        <taxon>Basidiomycota</taxon>
        <taxon>Agaricomycotina</taxon>
        <taxon>Agaricomycetes</taxon>
        <taxon>Auriculariales</taxon>
        <taxon>Auriculariaceae</taxon>
        <taxon>Auricularia</taxon>
    </lineage>
</organism>
<dbReference type="EMBL" id="JH687832">
    <property type="protein sequence ID" value="EJD37944.1"/>
    <property type="molecule type" value="Genomic_DNA"/>
</dbReference>
<evidence type="ECO:0000256" key="1">
    <source>
        <dbReference type="SAM" id="MobiDB-lite"/>
    </source>
</evidence>
<dbReference type="InParanoid" id="J0WWP4"/>
<dbReference type="KEGG" id="adl:AURDEDRAFT_129118"/>
<feature type="region of interest" description="Disordered" evidence="1">
    <location>
        <begin position="95"/>
        <end position="219"/>
    </location>
</feature>
<feature type="region of interest" description="Disordered" evidence="1">
    <location>
        <begin position="1"/>
        <end position="24"/>
    </location>
</feature>
<gene>
    <name evidence="2" type="ORF">AURDEDRAFT_129118</name>
</gene>
<reference evidence="3" key="1">
    <citation type="journal article" date="2012" name="Science">
        <title>The Paleozoic origin of enzymatic lignin decomposition reconstructed from 31 fungal genomes.</title>
        <authorList>
            <person name="Floudas D."/>
            <person name="Binder M."/>
            <person name="Riley R."/>
            <person name="Barry K."/>
            <person name="Blanchette R.A."/>
            <person name="Henrissat B."/>
            <person name="Martinez A.T."/>
            <person name="Otillar R."/>
            <person name="Spatafora J.W."/>
            <person name="Yadav J.S."/>
            <person name="Aerts A."/>
            <person name="Benoit I."/>
            <person name="Boyd A."/>
            <person name="Carlson A."/>
            <person name="Copeland A."/>
            <person name="Coutinho P.M."/>
            <person name="de Vries R.P."/>
            <person name="Ferreira P."/>
            <person name="Findley K."/>
            <person name="Foster B."/>
            <person name="Gaskell J."/>
            <person name="Glotzer D."/>
            <person name="Gorecki P."/>
            <person name="Heitman J."/>
            <person name="Hesse C."/>
            <person name="Hori C."/>
            <person name="Igarashi K."/>
            <person name="Jurgens J.A."/>
            <person name="Kallen N."/>
            <person name="Kersten P."/>
            <person name="Kohler A."/>
            <person name="Kuees U."/>
            <person name="Kumar T.K.A."/>
            <person name="Kuo A."/>
            <person name="LaButti K."/>
            <person name="Larrondo L.F."/>
            <person name="Lindquist E."/>
            <person name="Ling A."/>
            <person name="Lombard V."/>
            <person name="Lucas S."/>
            <person name="Lundell T."/>
            <person name="Martin R."/>
            <person name="McLaughlin D.J."/>
            <person name="Morgenstern I."/>
            <person name="Morin E."/>
            <person name="Murat C."/>
            <person name="Nagy L.G."/>
            <person name="Nolan M."/>
            <person name="Ohm R.A."/>
            <person name="Patyshakuliyeva A."/>
            <person name="Rokas A."/>
            <person name="Ruiz-Duenas F.J."/>
            <person name="Sabat G."/>
            <person name="Salamov A."/>
            <person name="Samejima M."/>
            <person name="Schmutz J."/>
            <person name="Slot J.C."/>
            <person name="St John F."/>
            <person name="Stenlid J."/>
            <person name="Sun H."/>
            <person name="Sun S."/>
            <person name="Syed K."/>
            <person name="Tsang A."/>
            <person name="Wiebenga A."/>
            <person name="Young D."/>
            <person name="Pisabarro A."/>
            <person name="Eastwood D.C."/>
            <person name="Martin F."/>
            <person name="Cullen D."/>
            <person name="Grigoriev I.V."/>
            <person name="Hibbett D.S."/>
        </authorList>
    </citation>
    <scope>NUCLEOTIDE SEQUENCE [LARGE SCALE GENOMIC DNA]</scope>
    <source>
        <strain evidence="3">TFB10046</strain>
    </source>
</reference>
<dbReference type="AlphaFoldDB" id="J0WWP4"/>
<name>J0WWP4_AURST</name>
<protein>
    <submittedName>
        <fullName evidence="2">Uncharacterized protein</fullName>
    </submittedName>
</protein>
<evidence type="ECO:0000313" key="2">
    <source>
        <dbReference type="EMBL" id="EJD37944.1"/>
    </source>
</evidence>
<evidence type="ECO:0000313" key="3">
    <source>
        <dbReference type="Proteomes" id="UP000006514"/>
    </source>
</evidence>